<dbReference type="PROSITE" id="PS51257">
    <property type="entry name" value="PROKAR_LIPOPROTEIN"/>
    <property type="match status" value="1"/>
</dbReference>
<dbReference type="GO" id="GO:0009253">
    <property type="term" value="P:peptidoglycan catabolic process"/>
    <property type="evidence" value="ECO:0007669"/>
    <property type="project" value="TreeGrafter"/>
</dbReference>
<dbReference type="GO" id="GO:0008933">
    <property type="term" value="F:peptidoglycan lytic transglycosylase activity"/>
    <property type="evidence" value="ECO:0007669"/>
    <property type="project" value="TreeGrafter"/>
</dbReference>
<dbReference type="EMBL" id="FOFG01000029">
    <property type="protein sequence ID" value="SER59903.1"/>
    <property type="molecule type" value="Genomic_DNA"/>
</dbReference>
<dbReference type="InterPro" id="IPR043426">
    <property type="entry name" value="MltB-like"/>
</dbReference>
<evidence type="ECO:0000259" key="2">
    <source>
        <dbReference type="Pfam" id="PF01471"/>
    </source>
</evidence>
<dbReference type="SUPFAM" id="SSF53955">
    <property type="entry name" value="Lysozyme-like"/>
    <property type="match status" value="1"/>
</dbReference>
<keyword evidence="5" id="KW-1185">Reference proteome</keyword>
<sequence>MRLKVGSGCLMGVALMASSLLAGPAMAASCGGAAGFDSWLAGFKREAAQQGVSANAISALDNVRFDSGIIAKDRGQSVFSQSFLQFSSRMVSNNRLQKGTSLIRKYSSNFSQVERQYGVPAAVITAFWGLETDFGAVQGNSPTLQSIATLAWDCRRPEMFRPELLAALQLIDRGDATPDQMRGAWAGELGQTQFMPSYYLKYAVDADGDGRRDLVHSVPDVLASTGNFLASYGWQRNQPWLQEVRVPTDLPWAESGLDIQHPRSFWAKLGVTQANGRPLPMDGLPSSLDLPMGRNGPAFLAYPNFQVFLKWNQSAVYSTTAAYFAARLDGAGPVHSGNAPVTVLSPAEVKQLQTALVRQGFETGEIDGKLGEATRAGVKKAQIKYGLPADAYPTPELLARLRGG</sequence>
<dbReference type="OrthoDB" id="9808544at2"/>
<evidence type="ECO:0000313" key="4">
    <source>
        <dbReference type="EMBL" id="SER59903.1"/>
    </source>
</evidence>
<evidence type="ECO:0000313" key="5">
    <source>
        <dbReference type="Proteomes" id="UP000199647"/>
    </source>
</evidence>
<dbReference type="InterPro" id="IPR002477">
    <property type="entry name" value="Peptidoglycan-bd-like"/>
</dbReference>
<dbReference type="Gene3D" id="1.10.101.10">
    <property type="entry name" value="PGBD-like superfamily/PGBD"/>
    <property type="match status" value="1"/>
</dbReference>
<dbReference type="Pfam" id="PF01471">
    <property type="entry name" value="PG_binding_1"/>
    <property type="match status" value="1"/>
</dbReference>
<feature type="signal peptide" evidence="1">
    <location>
        <begin position="1"/>
        <end position="27"/>
    </location>
</feature>
<dbReference type="Proteomes" id="UP000199647">
    <property type="component" value="Unassembled WGS sequence"/>
</dbReference>
<dbReference type="PANTHER" id="PTHR30163:SF8">
    <property type="entry name" value="LYTIC MUREIN TRANSGLYCOSYLASE"/>
    <property type="match status" value="1"/>
</dbReference>
<keyword evidence="1" id="KW-0732">Signal</keyword>
<feature type="chain" id="PRO_5011663512" evidence="1">
    <location>
        <begin position="28"/>
        <end position="404"/>
    </location>
</feature>
<evidence type="ECO:0000259" key="3">
    <source>
        <dbReference type="Pfam" id="PF13406"/>
    </source>
</evidence>
<gene>
    <name evidence="4" type="ORF">SAMN05216548_1295</name>
</gene>
<dbReference type="InterPro" id="IPR036366">
    <property type="entry name" value="PGBDSf"/>
</dbReference>
<dbReference type="InterPro" id="IPR011970">
    <property type="entry name" value="MltB_2"/>
</dbReference>
<dbReference type="NCBIfam" id="TIGR02283">
    <property type="entry name" value="MltB_2"/>
    <property type="match status" value="1"/>
</dbReference>
<dbReference type="InterPro" id="IPR036365">
    <property type="entry name" value="PGBD-like_sf"/>
</dbReference>
<dbReference type="InterPro" id="IPR023346">
    <property type="entry name" value="Lysozyme-like_dom_sf"/>
</dbReference>
<dbReference type="Gene3D" id="1.10.530.10">
    <property type="match status" value="1"/>
</dbReference>
<dbReference type="Gene3D" id="1.10.8.350">
    <property type="entry name" value="Bacterial muramidase"/>
    <property type="match status" value="1"/>
</dbReference>
<proteinExistence type="predicted"/>
<organism evidence="4 5">
    <name type="scientific">Faunimonas pinastri</name>
    <dbReference type="NCBI Taxonomy" id="1855383"/>
    <lineage>
        <taxon>Bacteria</taxon>
        <taxon>Pseudomonadati</taxon>
        <taxon>Pseudomonadota</taxon>
        <taxon>Alphaproteobacteria</taxon>
        <taxon>Hyphomicrobiales</taxon>
        <taxon>Afifellaceae</taxon>
        <taxon>Faunimonas</taxon>
    </lineage>
</organism>
<dbReference type="SUPFAM" id="SSF47090">
    <property type="entry name" value="PGBD-like"/>
    <property type="match status" value="1"/>
</dbReference>
<dbReference type="STRING" id="1855383.SAMN05216548_1295"/>
<dbReference type="PANTHER" id="PTHR30163">
    <property type="entry name" value="MEMBRANE-BOUND LYTIC MUREIN TRANSGLYCOSYLASE B"/>
    <property type="match status" value="1"/>
</dbReference>
<feature type="domain" description="Peptidoglycan binding-like" evidence="2">
    <location>
        <begin position="347"/>
        <end position="401"/>
    </location>
</feature>
<feature type="domain" description="Transglycosylase SLT" evidence="3">
    <location>
        <begin position="36"/>
        <end position="325"/>
    </location>
</feature>
<evidence type="ECO:0000256" key="1">
    <source>
        <dbReference type="SAM" id="SignalP"/>
    </source>
</evidence>
<dbReference type="Pfam" id="PF13406">
    <property type="entry name" value="SLT_2"/>
    <property type="match status" value="1"/>
</dbReference>
<name>A0A1H9QJG7_9HYPH</name>
<dbReference type="RefSeq" id="WP_092499950.1">
    <property type="nucleotide sequence ID" value="NZ_FOFG01000029.1"/>
</dbReference>
<reference evidence="4 5" key="1">
    <citation type="submission" date="2016-10" db="EMBL/GenBank/DDBJ databases">
        <authorList>
            <person name="de Groot N.N."/>
        </authorList>
    </citation>
    <scope>NUCLEOTIDE SEQUENCE [LARGE SCALE GENOMIC DNA]</scope>
    <source>
        <strain evidence="4 5">A52C2</strain>
    </source>
</reference>
<accession>A0A1H9QJG7</accession>
<protein>
    <submittedName>
        <fullName evidence="4">Lytic murein transglycosylase</fullName>
    </submittedName>
</protein>
<dbReference type="FunFam" id="1.10.8.350:FF:000001">
    <property type="entry name" value="Lytic murein transglycosylase B"/>
    <property type="match status" value="1"/>
</dbReference>
<dbReference type="AlphaFoldDB" id="A0A1H9QJG7"/>
<dbReference type="InterPro" id="IPR031304">
    <property type="entry name" value="SLT_2"/>
</dbReference>